<evidence type="ECO:0000313" key="3">
    <source>
        <dbReference type="Proteomes" id="UP000254209"/>
    </source>
</evidence>
<keyword evidence="3" id="KW-1185">Reference proteome</keyword>
<keyword evidence="1" id="KW-0472">Membrane</keyword>
<gene>
    <name evidence="2" type="ORF">NCTC10283_00851</name>
</gene>
<feature type="transmembrane region" description="Helical" evidence="1">
    <location>
        <begin position="88"/>
        <end position="107"/>
    </location>
</feature>
<keyword evidence="1" id="KW-1133">Transmembrane helix</keyword>
<proteinExistence type="predicted"/>
<reference evidence="2 3" key="1">
    <citation type="submission" date="2018-06" db="EMBL/GenBank/DDBJ databases">
        <authorList>
            <consortium name="Pathogen Informatics"/>
            <person name="Doyle S."/>
        </authorList>
    </citation>
    <scope>NUCLEOTIDE SEQUENCE [LARGE SCALE GENOMIC DNA]</scope>
    <source>
        <strain evidence="2 3">NCTC10283</strain>
    </source>
</reference>
<protein>
    <submittedName>
        <fullName evidence="2">Uncharacterized protein</fullName>
    </submittedName>
</protein>
<name>A0A376BM29_9NEIS</name>
<accession>A0A376BM29</accession>
<sequence>MSRQVTQKKRTDTPPIDQSRRPLQKLLIGFAMTFFGASMLLPFKDDTAGLWSVFSFAYSFNPFKWLFLIATLFYVRLIFRLHEAKLPIFRALVVFLLMLLAVGHLYFNRGDVKVGIGVIFWLASGYLLLAAAIRWRYPTRGLKTGFVAFIVFTSLSIWVQDVYRKGIASNIWRDEQAADKSVSENGQPENAAASQVAMTASAASAVSKPSELTANSLIKVERDFDLFNPWAQKGAPISCESLSKQHYPVMLPPRYLEDGYEWRNYQHGDAVCNNLLYVGTPYVGKPADIVYKIWQDRRSNIYLMMSNQADQALFNESFTITRHENGLDKSDYMKKLNEGFAHLIDDDSAPEADKEYVFSKAETPTLPDTLPAGCVMQPIRNRVNTYQWGTGRVNFRGQSIVKPQTYCSQSHVGVVHLSMDVQAAAKGKTNTMEQRLHIKLFNANTLKPVQCGAVAIPLSASETLAWQAGQLKAELLQLDPLQTTGCLNVSVKLSNGRTLSSGK</sequence>
<feature type="transmembrane region" description="Helical" evidence="1">
    <location>
        <begin position="145"/>
        <end position="163"/>
    </location>
</feature>
<feature type="transmembrane region" description="Helical" evidence="1">
    <location>
        <begin position="63"/>
        <end position="81"/>
    </location>
</feature>
<dbReference type="RefSeq" id="WP_034294636.1">
    <property type="nucleotide sequence ID" value="NZ_CP091519.2"/>
</dbReference>
<dbReference type="Proteomes" id="UP000254209">
    <property type="component" value="Unassembled WGS sequence"/>
</dbReference>
<organism evidence="2 3">
    <name type="scientific">Alysiella crassa</name>
    <dbReference type="NCBI Taxonomy" id="153491"/>
    <lineage>
        <taxon>Bacteria</taxon>
        <taxon>Pseudomonadati</taxon>
        <taxon>Pseudomonadota</taxon>
        <taxon>Betaproteobacteria</taxon>
        <taxon>Neisseriales</taxon>
        <taxon>Neisseriaceae</taxon>
        <taxon>Alysiella</taxon>
    </lineage>
</organism>
<dbReference type="AlphaFoldDB" id="A0A376BM29"/>
<evidence type="ECO:0000313" key="2">
    <source>
        <dbReference type="EMBL" id="SSY70741.1"/>
    </source>
</evidence>
<feature type="transmembrane region" description="Helical" evidence="1">
    <location>
        <begin position="113"/>
        <end position="133"/>
    </location>
</feature>
<keyword evidence="1" id="KW-0812">Transmembrane</keyword>
<dbReference type="OrthoDB" id="8610453at2"/>
<dbReference type="EMBL" id="UFSO01000002">
    <property type="protein sequence ID" value="SSY70741.1"/>
    <property type="molecule type" value="Genomic_DNA"/>
</dbReference>
<feature type="transmembrane region" description="Helical" evidence="1">
    <location>
        <begin position="26"/>
        <end position="43"/>
    </location>
</feature>
<evidence type="ECO:0000256" key="1">
    <source>
        <dbReference type="SAM" id="Phobius"/>
    </source>
</evidence>